<feature type="transmembrane region" description="Helical" evidence="1">
    <location>
        <begin position="12"/>
        <end position="37"/>
    </location>
</feature>
<gene>
    <name evidence="2" type="ORF">DPM33_21250</name>
</gene>
<accession>A0A330HW81</accession>
<evidence type="ECO:0000313" key="3">
    <source>
        <dbReference type="Proteomes" id="UP000251558"/>
    </source>
</evidence>
<evidence type="ECO:0000313" key="2">
    <source>
        <dbReference type="EMBL" id="RAZ88957.1"/>
    </source>
</evidence>
<dbReference type="RefSeq" id="WP_146770301.1">
    <property type="nucleotide sequence ID" value="NZ_QMBP01000010.1"/>
</dbReference>
<sequence>MSDNETTIPAHTSYRGTAVVIVNVAAWLFAFLLQHFVPEQTSTAVAGASVLSGTIGGGWASANSLKNAGATALAGTVSTILLLSLFVQLTGFRLGMAVGGIGTSSDAILSFTGFYSLMFLVIFAITSAGNWLTQRFEKHKAGHD</sequence>
<keyword evidence="1" id="KW-1133">Transmembrane helix</keyword>
<keyword evidence="3" id="KW-1185">Reference proteome</keyword>
<name>A0A330HW81_9HYPH</name>
<dbReference type="Proteomes" id="UP000251558">
    <property type="component" value="Unassembled WGS sequence"/>
</dbReference>
<proteinExistence type="predicted"/>
<dbReference type="AlphaFoldDB" id="A0A330HW81"/>
<feature type="transmembrane region" description="Helical" evidence="1">
    <location>
        <begin position="107"/>
        <end position="132"/>
    </location>
</feature>
<feature type="transmembrane region" description="Helical" evidence="1">
    <location>
        <begin position="69"/>
        <end position="87"/>
    </location>
</feature>
<keyword evidence="1" id="KW-0812">Transmembrane</keyword>
<comment type="caution">
    <text evidence="2">The sequence shown here is derived from an EMBL/GenBank/DDBJ whole genome shotgun (WGS) entry which is preliminary data.</text>
</comment>
<protein>
    <submittedName>
        <fullName evidence="2">Uncharacterized protein</fullName>
    </submittedName>
</protein>
<evidence type="ECO:0000256" key="1">
    <source>
        <dbReference type="SAM" id="Phobius"/>
    </source>
</evidence>
<reference evidence="2 3" key="2">
    <citation type="submission" date="2018-07" db="EMBL/GenBank/DDBJ databases">
        <title>Diversity of Mesorhizobium strains in Brazil.</title>
        <authorList>
            <person name="Helene L.C.F."/>
            <person name="Dall'Agnol R."/>
            <person name="Delamuta J.R.M."/>
            <person name="Hungria M."/>
        </authorList>
    </citation>
    <scope>NUCLEOTIDE SEQUENCE [LARGE SCALE GENOMIC DNA]</scope>
    <source>
        <strain evidence="2 3">AC99b</strain>
    </source>
</reference>
<organism evidence="2 3">
    <name type="scientific">Mesorhizobium hawassense</name>
    <dbReference type="NCBI Taxonomy" id="1209954"/>
    <lineage>
        <taxon>Bacteria</taxon>
        <taxon>Pseudomonadati</taxon>
        <taxon>Pseudomonadota</taxon>
        <taxon>Alphaproteobacteria</taxon>
        <taxon>Hyphomicrobiales</taxon>
        <taxon>Phyllobacteriaceae</taxon>
        <taxon>Mesorhizobium</taxon>
    </lineage>
</organism>
<dbReference type="EMBL" id="QMBP01000010">
    <property type="protein sequence ID" value="RAZ88957.1"/>
    <property type="molecule type" value="Genomic_DNA"/>
</dbReference>
<feature type="transmembrane region" description="Helical" evidence="1">
    <location>
        <begin position="43"/>
        <end position="62"/>
    </location>
</feature>
<keyword evidence="1" id="KW-0472">Membrane</keyword>
<reference evidence="3" key="1">
    <citation type="submission" date="2018-06" db="EMBL/GenBank/DDBJ databases">
        <authorList>
            <person name="Helene L.C."/>
            <person name="Dall'Agnol R."/>
            <person name="Delamuta J.R."/>
            <person name="Hungria M."/>
        </authorList>
    </citation>
    <scope>NUCLEOTIDE SEQUENCE [LARGE SCALE GENOMIC DNA]</scope>
    <source>
        <strain evidence="3">AC99b</strain>
    </source>
</reference>